<dbReference type="EC" id="6.3.3.2" evidence="5"/>
<feature type="binding site" evidence="4">
    <location>
        <position position="55"/>
    </location>
    <ligand>
        <name>substrate</name>
    </ligand>
</feature>
<dbReference type="PANTHER" id="PTHR23407:SF1">
    <property type="entry name" value="5-FORMYLTETRAHYDROFOLATE CYCLO-LIGASE"/>
    <property type="match status" value="1"/>
</dbReference>
<dbReference type="EMBL" id="AYZM01000091">
    <property type="protein sequence ID" value="KRN22921.1"/>
    <property type="molecule type" value="Genomic_DNA"/>
</dbReference>
<dbReference type="GO" id="GO:0035999">
    <property type="term" value="P:tetrahydrofolate interconversion"/>
    <property type="evidence" value="ECO:0007669"/>
    <property type="project" value="TreeGrafter"/>
</dbReference>
<dbReference type="AlphaFoldDB" id="A0A0R2F2Y8"/>
<feature type="binding site" evidence="4">
    <location>
        <position position="50"/>
    </location>
    <ligand>
        <name>substrate</name>
    </ligand>
</feature>
<sequence length="182" mass="20276">MTTKKALREEIIATLTKLPADVRQFQAKTLYERLFESVAWSKSQSVAVTLSTGIELDTQPIIEAAQAADKQVLVPRTFTADRSMVFVPLTDTVRLERSEYGIMEPVNGNSVPKDQIDLVIVPGLGFTKAGARLGFGGGYYDRFLADYDGRTVTLALDCQVFKEPTWRVRDHDIVIQQVITAH</sequence>
<comment type="caution">
    <text evidence="6">The sequence shown here is derived from an EMBL/GenBank/DDBJ whole genome shotgun (WGS) entry which is preliminary data.</text>
</comment>
<evidence type="ECO:0000256" key="5">
    <source>
        <dbReference type="RuleBase" id="RU361279"/>
    </source>
</evidence>
<proteinExistence type="inferred from homology"/>
<dbReference type="InterPro" id="IPR024185">
    <property type="entry name" value="FTHF_cligase-like_sf"/>
</dbReference>
<dbReference type="GO" id="GO:0005524">
    <property type="term" value="F:ATP binding"/>
    <property type="evidence" value="ECO:0007669"/>
    <property type="project" value="UniProtKB-KW"/>
</dbReference>
<organism evidence="6 7">
    <name type="scientific">Secundilactobacillus similis DSM 23365 = JCM 2765</name>
    <dbReference type="NCBI Taxonomy" id="1423804"/>
    <lineage>
        <taxon>Bacteria</taxon>
        <taxon>Bacillati</taxon>
        <taxon>Bacillota</taxon>
        <taxon>Bacilli</taxon>
        <taxon>Lactobacillales</taxon>
        <taxon>Lactobacillaceae</taxon>
        <taxon>Secundilactobacillus</taxon>
    </lineage>
</organism>
<comment type="similarity">
    <text evidence="1 5">Belongs to the 5-formyltetrahydrofolate cyclo-ligase family.</text>
</comment>
<keyword evidence="3 4" id="KW-0067">ATP-binding</keyword>
<dbReference type="NCBIfam" id="TIGR02727">
    <property type="entry name" value="MTHFS_bact"/>
    <property type="match status" value="1"/>
</dbReference>
<comment type="catalytic activity">
    <reaction evidence="5">
        <text>(6S)-5-formyl-5,6,7,8-tetrahydrofolate + ATP = (6R)-5,10-methenyltetrahydrofolate + ADP + phosphate</text>
        <dbReference type="Rhea" id="RHEA:10488"/>
        <dbReference type="ChEBI" id="CHEBI:30616"/>
        <dbReference type="ChEBI" id="CHEBI:43474"/>
        <dbReference type="ChEBI" id="CHEBI:57455"/>
        <dbReference type="ChEBI" id="CHEBI:57457"/>
        <dbReference type="ChEBI" id="CHEBI:456216"/>
        <dbReference type="EC" id="6.3.3.2"/>
    </reaction>
</comment>
<keyword evidence="5" id="KW-0460">Magnesium</keyword>
<accession>A0A0R2F2Y8</accession>
<dbReference type="GO" id="GO:0046872">
    <property type="term" value="F:metal ion binding"/>
    <property type="evidence" value="ECO:0007669"/>
    <property type="project" value="UniProtKB-KW"/>
</dbReference>
<dbReference type="InterPro" id="IPR037171">
    <property type="entry name" value="NagB/RpiA_transferase-like"/>
</dbReference>
<protein>
    <recommendedName>
        <fullName evidence="5">5-formyltetrahydrofolate cyclo-ligase</fullName>
        <ecNumber evidence="5">6.3.3.2</ecNumber>
    </recommendedName>
</protein>
<dbReference type="InterPro" id="IPR002698">
    <property type="entry name" value="FTHF_cligase"/>
</dbReference>
<keyword evidence="6" id="KW-0436">Ligase</keyword>
<feature type="binding site" evidence="4">
    <location>
        <begin position="4"/>
        <end position="8"/>
    </location>
    <ligand>
        <name>ATP</name>
        <dbReference type="ChEBI" id="CHEBI:30616"/>
    </ligand>
</feature>
<comment type="cofactor">
    <cofactor evidence="5">
        <name>Mg(2+)</name>
        <dbReference type="ChEBI" id="CHEBI:18420"/>
    </cofactor>
</comment>
<gene>
    <name evidence="6" type="ORF">FD14_GL000759</name>
</gene>
<feature type="binding site" evidence="4">
    <location>
        <begin position="132"/>
        <end position="140"/>
    </location>
    <ligand>
        <name>ATP</name>
        <dbReference type="ChEBI" id="CHEBI:30616"/>
    </ligand>
</feature>
<keyword evidence="2 4" id="KW-0547">Nucleotide-binding</keyword>
<keyword evidence="5" id="KW-0479">Metal-binding</keyword>
<dbReference type="GO" id="GO:0030272">
    <property type="term" value="F:5-formyltetrahydrofolate cyclo-ligase activity"/>
    <property type="evidence" value="ECO:0007669"/>
    <property type="project" value="UniProtKB-EC"/>
</dbReference>
<dbReference type="PANTHER" id="PTHR23407">
    <property type="entry name" value="ATPASE INHIBITOR/5-FORMYLTETRAHYDROFOLATE CYCLO-LIGASE"/>
    <property type="match status" value="1"/>
</dbReference>
<dbReference type="Proteomes" id="UP000051442">
    <property type="component" value="Unassembled WGS sequence"/>
</dbReference>
<keyword evidence="7" id="KW-1185">Reference proteome</keyword>
<dbReference type="PIRSF" id="PIRSF006806">
    <property type="entry name" value="FTHF_cligase"/>
    <property type="match status" value="1"/>
</dbReference>
<reference evidence="6 7" key="1">
    <citation type="journal article" date="2015" name="Genome Announc.">
        <title>Expanding the biotechnology potential of lactobacilli through comparative genomics of 213 strains and associated genera.</title>
        <authorList>
            <person name="Sun Z."/>
            <person name="Harris H.M."/>
            <person name="McCann A."/>
            <person name="Guo C."/>
            <person name="Argimon S."/>
            <person name="Zhang W."/>
            <person name="Yang X."/>
            <person name="Jeffery I.B."/>
            <person name="Cooney J.C."/>
            <person name="Kagawa T.F."/>
            <person name="Liu W."/>
            <person name="Song Y."/>
            <person name="Salvetti E."/>
            <person name="Wrobel A."/>
            <person name="Rasinkangas P."/>
            <person name="Parkhill J."/>
            <person name="Rea M.C."/>
            <person name="O'Sullivan O."/>
            <person name="Ritari J."/>
            <person name="Douillard F.P."/>
            <person name="Paul Ross R."/>
            <person name="Yang R."/>
            <person name="Briner A.E."/>
            <person name="Felis G.E."/>
            <person name="de Vos W.M."/>
            <person name="Barrangou R."/>
            <person name="Klaenhammer T.R."/>
            <person name="Caufield P.W."/>
            <person name="Cui Y."/>
            <person name="Zhang H."/>
            <person name="O'Toole P.W."/>
        </authorList>
    </citation>
    <scope>NUCLEOTIDE SEQUENCE [LARGE SCALE GENOMIC DNA]</scope>
    <source>
        <strain evidence="6 7">DSM 23365</strain>
    </source>
</reference>
<evidence type="ECO:0000256" key="4">
    <source>
        <dbReference type="PIRSR" id="PIRSR006806-1"/>
    </source>
</evidence>
<dbReference type="STRING" id="1423804.FD14_GL000759"/>
<evidence type="ECO:0000256" key="1">
    <source>
        <dbReference type="ARBA" id="ARBA00010638"/>
    </source>
</evidence>
<dbReference type="Pfam" id="PF01812">
    <property type="entry name" value="5-FTHF_cyc-lig"/>
    <property type="match status" value="1"/>
</dbReference>
<dbReference type="OrthoDB" id="9801938at2"/>
<evidence type="ECO:0000256" key="3">
    <source>
        <dbReference type="ARBA" id="ARBA00022840"/>
    </source>
</evidence>
<evidence type="ECO:0000313" key="7">
    <source>
        <dbReference type="Proteomes" id="UP000051442"/>
    </source>
</evidence>
<dbReference type="PATRIC" id="fig|1423804.4.peg.812"/>
<name>A0A0R2F2Y8_9LACO</name>
<dbReference type="Gene3D" id="3.40.50.10420">
    <property type="entry name" value="NagB/RpiA/CoA transferase-like"/>
    <property type="match status" value="1"/>
</dbReference>
<dbReference type="GO" id="GO:0009396">
    <property type="term" value="P:folic acid-containing compound biosynthetic process"/>
    <property type="evidence" value="ECO:0007669"/>
    <property type="project" value="TreeGrafter"/>
</dbReference>
<dbReference type="RefSeq" id="WP_054736882.1">
    <property type="nucleotide sequence ID" value="NZ_AYZM01000091.1"/>
</dbReference>
<dbReference type="SUPFAM" id="SSF100950">
    <property type="entry name" value="NagB/RpiA/CoA transferase-like"/>
    <property type="match status" value="1"/>
</dbReference>
<evidence type="ECO:0000256" key="2">
    <source>
        <dbReference type="ARBA" id="ARBA00022741"/>
    </source>
</evidence>
<evidence type="ECO:0000313" key="6">
    <source>
        <dbReference type="EMBL" id="KRN22921.1"/>
    </source>
</evidence>